<dbReference type="HAMAP" id="MF_01062">
    <property type="entry name" value="PSRP"/>
    <property type="match status" value="1"/>
</dbReference>
<reference evidence="7" key="1">
    <citation type="submission" date="2016-10" db="EMBL/GenBank/DDBJ databases">
        <authorList>
            <person name="Varghese N."/>
            <person name="Submissions S."/>
        </authorList>
    </citation>
    <scope>NUCLEOTIDE SEQUENCE [LARGE SCALE GENOMIC DNA]</scope>
    <source>
        <strain evidence="7">DSM 6150</strain>
    </source>
</reference>
<comment type="catalytic activity">
    <reaction evidence="5">
        <text>[pyruvate, water dikinase]-phosphate + phosphate + H(+) = [pyruvate, water dikinase] + diphosphate</text>
        <dbReference type="Rhea" id="RHEA:48580"/>
        <dbReference type="Rhea" id="RHEA-COMP:11425"/>
        <dbReference type="Rhea" id="RHEA-COMP:11426"/>
        <dbReference type="ChEBI" id="CHEBI:15378"/>
        <dbReference type="ChEBI" id="CHEBI:33019"/>
        <dbReference type="ChEBI" id="CHEBI:43176"/>
        <dbReference type="ChEBI" id="CHEBI:43474"/>
        <dbReference type="ChEBI" id="CHEBI:68546"/>
        <dbReference type="EC" id="2.7.4.28"/>
    </reaction>
</comment>
<evidence type="ECO:0000313" key="7">
    <source>
        <dbReference type="Proteomes" id="UP000242869"/>
    </source>
</evidence>
<dbReference type="PANTHER" id="PTHR31756:SF3">
    <property type="entry name" value="PYRUVATE, PHOSPHATE DIKINASE REGULATORY PROTEIN 1, CHLOROPLASTIC"/>
    <property type="match status" value="1"/>
</dbReference>
<dbReference type="EC" id="2.7.11.33" evidence="5"/>
<dbReference type="GO" id="GO:0043531">
    <property type="term" value="F:ADP binding"/>
    <property type="evidence" value="ECO:0007669"/>
    <property type="project" value="UniProtKB-UniRule"/>
</dbReference>
<dbReference type="InterPro" id="IPR026530">
    <property type="entry name" value="PSRP"/>
</dbReference>
<keyword evidence="7" id="KW-1185">Reference proteome</keyword>
<comment type="function">
    <text evidence="5">Bifunctional serine/threonine kinase and phosphorylase involved in the regulation of the phosphoenolpyruvate synthase (PEPS) by catalyzing its phosphorylation/dephosphorylation.</text>
</comment>
<dbReference type="GO" id="GO:0004674">
    <property type="term" value="F:protein serine/threonine kinase activity"/>
    <property type="evidence" value="ECO:0007669"/>
    <property type="project" value="UniProtKB-UniRule"/>
</dbReference>
<evidence type="ECO:0000256" key="5">
    <source>
        <dbReference type="HAMAP-Rule" id="MF_01062"/>
    </source>
</evidence>
<dbReference type="STRING" id="83765.SAMN05660284_02239"/>
<dbReference type="PANTHER" id="PTHR31756">
    <property type="entry name" value="PYRUVATE, PHOSPHATE DIKINASE REGULATORY PROTEIN 1, CHLOROPLASTIC"/>
    <property type="match status" value="1"/>
</dbReference>
<dbReference type="EC" id="2.7.4.28" evidence="5"/>
<dbReference type="AlphaFoldDB" id="A0A1I5BUL2"/>
<dbReference type="Proteomes" id="UP000242869">
    <property type="component" value="Unassembled WGS sequence"/>
</dbReference>
<comment type="catalytic activity">
    <reaction evidence="5">
        <text>[pyruvate, water dikinase] + ADP = [pyruvate, water dikinase]-phosphate + AMP + H(+)</text>
        <dbReference type="Rhea" id="RHEA:46020"/>
        <dbReference type="Rhea" id="RHEA-COMP:11425"/>
        <dbReference type="Rhea" id="RHEA-COMP:11426"/>
        <dbReference type="ChEBI" id="CHEBI:15378"/>
        <dbReference type="ChEBI" id="CHEBI:43176"/>
        <dbReference type="ChEBI" id="CHEBI:68546"/>
        <dbReference type="ChEBI" id="CHEBI:456215"/>
        <dbReference type="ChEBI" id="CHEBI:456216"/>
        <dbReference type="EC" id="2.7.11.33"/>
    </reaction>
</comment>
<gene>
    <name evidence="6" type="ORF">SAMN05660284_02239</name>
</gene>
<accession>A0A1I5BUL2</accession>
<dbReference type="InterPro" id="IPR005177">
    <property type="entry name" value="Kinase-pyrophosphorylase"/>
</dbReference>
<dbReference type="GO" id="GO:0005524">
    <property type="term" value="F:ATP binding"/>
    <property type="evidence" value="ECO:0007669"/>
    <property type="project" value="InterPro"/>
</dbReference>
<protein>
    <recommendedName>
        <fullName evidence="5">Putative phosphoenolpyruvate synthase regulatory protein</fullName>
        <shortName evidence="5">PEP synthase regulatory protein</shortName>
        <shortName evidence="5">PSRP</shortName>
        <ecNumber evidence="5">2.7.11.33</ecNumber>
        <ecNumber evidence="5">2.7.4.28</ecNumber>
    </recommendedName>
    <alternativeName>
        <fullName evidence="5">Pyruvate, water dikinase regulatory protein</fullName>
    </alternativeName>
</protein>
<dbReference type="OrthoDB" id="9782201at2"/>
<keyword evidence="2 5" id="KW-0808">Transferase</keyword>
<sequence>MRTVFFVSDGTGLTAEMLGHSLLAQFAGIEFKRVTLPFINTPEKAAGALETIHAQAEKDKNRPIVFCTLVDPAVKPYFRTNEALILDPCDAFVSLMESELGTPSSHRVGAAHAIEDLRVYMGRIAAVNFAMAHDDGVLPRDLAEADLILVGVSRSGKTPTCLYLALHFGIKVANYPLTPEDFGSQGLPKLLAPWREKLFGLTIAPERLAEIRGERTPNSRYAAADNCRFEVEEAEALMRRCNIPYLNTTRLSIEELATTILHRTGLTRFGGGAG</sequence>
<organism evidence="6 7">
    <name type="scientific">Formivibrio citricus</name>
    <dbReference type="NCBI Taxonomy" id="83765"/>
    <lineage>
        <taxon>Bacteria</taxon>
        <taxon>Pseudomonadati</taxon>
        <taxon>Pseudomonadota</taxon>
        <taxon>Betaproteobacteria</taxon>
        <taxon>Neisseriales</taxon>
        <taxon>Chitinibacteraceae</taxon>
        <taxon>Formivibrio</taxon>
    </lineage>
</organism>
<dbReference type="RefSeq" id="WP_091196301.1">
    <property type="nucleotide sequence ID" value="NZ_FOVE01000017.1"/>
</dbReference>
<name>A0A1I5BUL2_9NEIS</name>
<evidence type="ECO:0000256" key="1">
    <source>
        <dbReference type="ARBA" id="ARBA00022527"/>
    </source>
</evidence>
<keyword evidence="3 5" id="KW-0547">Nucleotide-binding</keyword>
<feature type="binding site" evidence="5">
    <location>
        <begin position="151"/>
        <end position="158"/>
    </location>
    <ligand>
        <name>ADP</name>
        <dbReference type="ChEBI" id="CHEBI:456216"/>
    </ligand>
</feature>
<evidence type="ECO:0000256" key="4">
    <source>
        <dbReference type="ARBA" id="ARBA00022777"/>
    </source>
</evidence>
<keyword evidence="4 5" id="KW-0418">Kinase</keyword>
<comment type="similarity">
    <text evidence="5">Belongs to the pyruvate, phosphate/water dikinase regulatory protein family. PSRP subfamily.</text>
</comment>
<evidence type="ECO:0000256" key="3">
    <source>
        <dbReference type="ARBA" id="ARBA00022741"/>
    </source>
</evidence>
<evidence type="ECO:0000313" key="6">
    <source>
        <dbReference type="EMBL" id="SFN78041.1"/>
    </source>
</evidence>
<dbReference type="EMBL" id="FOVE01000017">
    <property type="protein sequence ID" value="SFN78041.1"/>
    <property type="molecule type" value="Genomic_DNA"/>
</dbReference>
<keyword evidence="1 5" id="KW-0723">Serine/threonine-protein kinase</keyword>
<dbReference type="GO" id="GO:0016776">
    <property type="term" value="F:phosphotransferase activity, phosphate group as acceptor"/>
    <property type="evidence" value="ECO:0007669"/>
    <property type="project" value="UniProtKB-UniRule"/>
</dbReference>
<evidence type="ECO:0000256" key="2">
    <source>
        <dbReference type="ARBA" id="ARBA00022679"/>
    </source>
</evidence>
<dbReference type="NCBIfam" id="NF003742">
    <property type="entry name" value="PRK05339.1"/>
    <property type="match status" value="1"/>
</dbReference>
<proteinExistence type="inferred from homology"/>
<dbReference type="Pfam" id="PF03618">
    <property type="entry name" value="Kinase-PPPase"/>
    <property type="match status" value="1"/>
</dbReference>